<feature type="non-terminal residue" evidence="1">
    <location>
        <position position="85"/>
    </location>
</feature>
<gene>
    <name evidence="1" type="ORF">N658DRAFT_500585</name>
</gene>
<name>A0AAN6PUG0_9PEZI</name>
<dbReference type="Proteomes" id="UP001305647">
    <property type="component" value="Unassembled WGS sequence"/>
</dbReference>
<reference evidence="1" key="2">
    <citation type="submission" date="2023-05" db="EMBL/GenBank/DDBJ databases">
        <authorList>
            <consortium name="Lawrence Berkeley National Laboratory"/>
            <person name="Steindorff A."/>
            <person name="Hensen N."/>
            <person name="Bonometti L."/>
            <person name="Westerberg I."/>
            <person name="Brannstrom I.O."/>
            <person name="Guillou S."/>
            <person name="Cros-Aarteil S."/>
            <person name="Calhoun S."/>
            <person name="Haridas S."/>
            <person name="Kuo A."/>
            <person name="Mondo S."/>
            <person name="Pangilinan J."/>
            <person name="Riley R."/>
            <person name="Labutti K."/>
            <person name="Andreopoulos B."/>
            <person name="Lipzen A."/>
            <person name="Chen C."/>
            <person name="Yanf M."/>
            <person name="Daum C."/>
            <person name="Ng V."/>
            <person name="Clum A."/>
            <person name="Ohm R."/>
            <person name="Martin F."/>
            <person name="Silar P."/>
            <person name="Natvig D."/>
            <person name="Lalanne C."/>
            <person name="Gautier V."/>
            <person name="Ament-Velasquez S.L."/>
            <person name="Kruys A."/>
            <person name="Hutchinson M.I."/>
            <person name="Powell A.J."/>
            <person name="Barry K."/>
            <person name="Miller A.N."/>
            <person name="Grigoriev I.V."/>
            <person name="Debuchy R."/>
            <person name="Gladieux P."/>
            <person name="Thoren M.H."/>
            <person name="Johannesson H."/>
        </authorList>
    </citation>
    <scope>NUCLEOTIDE SEQUENCE</scope>
    <source>
        <strain evidence="1">CBS 757.83</strain>
    </source>
</reference>
<organism evidence="1 2">
    <name type="scientific">Parathielavia hyrcaniae</name>
    <dbReference type="NCBI Taxonomy" id="113614"/>
    <lineage>
        <taxon>Eukaryota</taxon>
        <taxon>Fungi</taxon>
        <taxon>Dikarya</taxon>
        <taxon>Ascomycota</taxon>
        <taxon>Pezizomycotina</taxon>
        <taxon>Sordariomycetes</taxon>
        <taxon>Sordariomycetidae</taxon>
        <taxon>Sordariales</taxon>
        <taxon>Chaetomiaceae</taxon>
        <taxon>Parathielavia</taxon>
    </lineage>
</organism>
<comment type="caution">
    <text evidence="1">The sequence shown here is derived from an EMBL/GenBank/DDBJ whole genome shotgun (WGS) entry which is preliminary data.</text>
</comment>
<protein>
    <submittedName>
        <fullName evidence="1">Uncharacterized protein</fullName>
    </submittedName>
</protein>
<evidence type="ECO:0000313" key="1">
    <source>
        <dbReference type="EMBL" id="KAK4097281.1"/>
    </source>
</evidence>
<dbReference type="AlphaFoldDB" id="A0AAN6PUG0"/>
<evidence type="ECO:0000313" key="2">
    <source>
        <dbReference type="Proteomes" id="UP001305647"/>
    </source>
</evidence>
<sequence>RAGARVRAGYLASAKLPLSWRTGTRVRPLRPATLLLGATASLRRRHHTFVPQPRHPYPVQSIRGFIPYCNLRPETRGRGLATRTV</sequence>
<dbReference type="EMBL" id="MU863679">
    <property type="protein sequence ID" value="KAK4097281.1"/>
    <property type="molecule type" value="Genomic_DNA"/>
</dbReference>
<proteinExistence type="predicted"/>
<keyword evidence="2" id="KW-1185">Reference proteome</keyword>
<accession>A0AAN6PUG0</accession>
<feature type="non-terminal residue" evidence="1">
    <location>
        <position position="1"/>
    </location>
</feature>
<reference evidence="1" key="1">
    <citation type="journal article" date="2023" name="Mol. Phylogenet. Evol.">
        <title>Genome-scale phylogeny and comparative genomics of the fungal order Sordariales.</title>
        <authorList>
            <person name="Hensen N."/>
            <person name="Bonometti L."/>
            <person name="Westerberg I."/>
            <person name="Brannstrom I.O."/>
            <person name="Guillou S."/>
            <person name="Cros-Aarteil S."/>
            <person name="Calhoun S."/>
            <person name="Haridas S."/>
            <person name="Kuo A."/>
            <person name="Mondo S."/>
            <person name="Pangilinan J."/>
            <person name="Riley R."/>
            <person name="LaButti K."/>
            <person name="Andreopoulos B."/>
            <person name="Lipzen A."/>
            <person name="Chen C."/>
            <person name="Yan M."/>
            <person name="Daum C."/>
            <person name="Ng V."/>
            <person name="Clum A."/>
            <person name="Steindorff A."/>
            <person name="Ohm R.A."/>
            <person name="Martin F."/>
            <person name="Silar P."/>
            <person name="Natvig D.O."/>
            <person name="Lalanne C."/>
            <person name="Gautier V."/>
            <person name="Ament-Velasquez S.L."/>
            <person name="Kruys A."/>
            <person name="Hutchinson M.I."/>
            <person name="Powell A.J."/>
            <person name="Barry K."/>
            <person name="Miller A.N."/>
            <person name="Grigoriev I.V."/>
            <person name="Debuchy R."/>
            <person name="Gladieux P."/>
            <person name="Hiltunen Thoren M."/>
            <person name="Johannesson H."/>
        </authorList>
    </citation>
    <scope>NUCLEOTIDE SEQUENCE</scope>
    <source>
        <strain evidence="1">CBS 757.83</strain>
    </source>
</reference>